<feature type="domain" description="DUF3048" evidence="3">
    <location>
        <begin position="212"/>
        <end position="335"/>
    </location>
</feature>
<accession>A0AA43XKM5</accession>
<feature type="domain" description="Peptidoglycan hydrolase PcsB coiled-coil" evidence="5">
    <location>
        <begin position="89"/>
        <end position="158"/>
    </location>
</feature>
<evidence type="ECO:0000259" key="5">
    <source>
        <dbReference type="Pfam" id="PF24568"/>
    </source>
</evidence>
<dbReference type="Pfam" id="PF11258">
    <property type="entry name" value="DUF3048"/>
    <property type="match status" value="1"/>
</dbReference>
<evidence type="ECO:0000259" key="4">
    <source>
        <dbReference type="Pfam" id="PF17479"/>
    </source>
</evidence>
<dbReference type="InterPro" id="IPR021416">
    <property type="entry name" value="DUF3048_N"/>
</dbReference>
<dbReference type="Proteomes" id="UP000449710">
    <property type="component" value="Unassembled WGS sequence"/>
</dbReference>
<name>A0AA43XKM5_9CLOT</name>
<evidence type="ECO:0000313" key="6">
    <source>
        <dbReference type="EMBL" id="NBG88096.1"/>
    </source>
</evidence>
<dbReference type="RefSeq" id="WP_160720243.1">
    <property type="nucleotide sequence ID" value="NZ_SUMG01000005.1"/>
</dbReference>
<evidence type="ECO:0000256" key="2">
    <source>
        <dbReference type="SAM" id="Coils"/>
    </source>
</evidence>
<dbReference type="AlphaFoldDB" id="A0AA43XKM5"/>
<evidence type="ECO:0000313" key="7">
    <source>
        <dbReference type="Proteomes" id="UP000449710"/>
    </source>
</evidence>
<reference evidence="6 7" key="1">
    <citation type="submission" date="2019-04" db="EMBL/GenBank/DDBJ databases">
        <title>Isachenkonia alkalipeptolytica gen. nov. sp. nov. a new anaerobic, alkiliphilic organothrophic bacterium capable to reduce synthesized ferrihydrite isolated from a soda lake.</title>
        <authorList>
            <person name="Toshchakov S.V."/>
            <person name="Zavarzina D.G."/>
            <person name="Zhilina T.N."/>
            <person name="Kostrikina N.A."/>
            <person name="Kublanov I.V."/>
        </authorList>
    </citation>
    <scope>NUCLEOTIDE SEQUENCE [LARGE SCALE GENOMIC DNA]</scope>
    <source>
        <strain evidence="6 7">Z-1701</strain>
    </source>
</reference>
<feature type="coiled-coil region" evidence="2">
    <location>
        <begin position="37"/>
        <end position="99"/>
    </location>
</feature>
<feature type="domain" description="DUF3048" evidence="4">
    <location>
        <begin position="359"/>
        <end position="467"/>
    </location>
</feature>
<dbReference type="SUPFAM" id="SSF159774">
    <property type="entry name" value="YerB-like"/>
    <property type="match status" value="1"/>
</dbReference>
<protein>
    <submittedName>
        <fullName evidence="6">DUF3048 domain-containing protein</fullName>
    </submittedName>
</protein>
<keyword evidence="7" id="KW-1185">Reference proteome</keyword>
<dbReference type="InterPro" id="IPR023158">
    <property type="entry name" value="YerB-like_sf"/>
</dbReference>
<feature type="coiled-coil region" evidence="2">
    <location>
        <begin position="146"/>
        <end position="208"/>
    </location>
</feature>
<dbReference type="InterPro" id="IPR057309">
    <property type="entry name" value="PcsB_CC"/>
</dbReference>
<gene>
    <name evidence="6" type="ORF">ISALK_06230</name>
</gene>
<dbReference type="Pfam" id="PF24568">
    <property type="entry name" value="CC_PcsB"/>
    <property type="match status" value="1"/>
</dbReference>
<sequence>MYRKITIMALILLLFIGMASGHKSEVYGSPDNPLEEVEEIEDDIAEYEETIRLLNEDIEGRLERLDELDRELAKIEQELEDTEAALMDSQKRLEETTKQFGGRVRSSYMKGGTSYLETLLAADNFGDLIIRLAYMQRIADRDAELISSVREEQQRTEEQRLAMEEQRDNIEDRKFQMQAERINLEDQRETLTLLLEASREELEEALTRVPQSEGKPIYGIALDNHPNARPQHGLSQANIVYEYEVEGRATRYLALFHELPSKVGPIRSAREHSIMLAWENNINFITASGSRDNLERIRDWGVSYTNALSHGDFYRDSARRAPHNLYVNLSTLGQGSSSPGSVLRPGHISRQGSSGNSFSIEYSNNYRISYQYDENQEAYRRLINGSRHQDATGAAIWARNVIVQYTNHPRDSRGRTTPEVLGEGPIDYYVSGQRFRGTWKKTSPNGATRFYYEDGQEIERIYGSTWIQIARP</sequence>
<dbReference type="Pfam" id="PF17479">
    <property type="entry name" value="DUF3048_C"/>
    <property type="match status" value="1"/>
</dbReference>
<dbReference type="Gene3D" id="3.50.90.10">
    <property type="entry name" value="YerB-like"/>
    <property type="match status" value="1"/>
</dbReference>
<comment type="caution">
    <text evidence="6">The sequence shown here is derived from an EMBL/GenBank/DDBJ whole genome shotgun (WGS) entry which is preliminary data.</text>
</comment>
<proteinExistence type="predicted"/>
<dbReference type="EMBL" id="SUMG01000005">
    <property type="protein sequence ID" value="NBG88096.1"/>
    <property type="molecule type" value="Genomic_DNA"/>
</dbReference>
<keyword evidence="1" id="KW-0732">Signal</keyword>
<evidence type="ECO:0000259" key="3">
    <source>
        <dbReference type="Pfam" id="PF11258"/>
    </source>
</evidence>
<keyword evidence="2" id="KW-0175">Coiled coil</keyword>
<organism evidence="6 7">
    <name type="scientific">Isachenkonia alkalipeptolytica</name>
    <dbReference type="NCBI Taxonomy" id="2565777"/>
    <lineage>
        <taxon>Bacteria</taxon>
        <taxon>Bacillati</taxon>
        <taxon>Bacillota</taxon>
        <taxon>Clostridia</taxon>
        <taxon>Eubacteriales</taxon>
        <taxon>Clostridiaceae</taxon>
        <taxon>Isachenkonia</taxon>
    </lineage>
</organism>
<evidence type="ECO:0000256" key="1">
    <source>
        <dbReference type="ARBA" id="ARBA00022729"/>
    </source>
</evidence>
<dbReference type="InterPro" id="IPR035328">
    <property type="entry name" value="DUF3048_C"/>
</dbReference>